<feature type="transmembrane region" description="Helical" evidence="9">
    <location>
        <begin position="47"/>
        <end position="68"/>
    </location>
</feature>
<dbReference type="Pfam" id="PF07690">
    <property type="entry name" value="MFS_1"/>
    <property type="match status" value="1"/>
</dbReference>
<name>A0ABW4JKV1_9BACL</name>
<evidence type="ECO:0000256" key="6">
    <source>
        <dbReference type="ARBA" id="ARBA00022692"/>
    </source>
</evidence>
<feature type="transmembrane region" description="Helical" evidence="9">
    <location>
        <begin position="172"/>
        <end position="192"/>
    </location>
</feature>
<organism evidence="11 12">
    <name type="scientific">Alicyclobacillus fodiniaquatilis</name>
    <dbReference type="NCBI Taxonomy" id="1661150"/>
    <lineage>
        <taxon>Bacteria</taxon>
        <taxon>Bacillati</taxon>
        <taxon>Bacillota</taxon>
        <taxon>Bacilli</taxon>
        <taxon>Bacillales</taxon>
        <taxon>Alicyclobacillaceae</taxon>
        <taxon>Alicyclobacillus</taxon>
    </lineage>
</organism>
<dbReference type="PROSITE" id="PS50850">
    <property type="entry name" value="MFS"/>
    <property type="match status" value="1"/>
</dbReference>
<keyword evidence="7 9" id="KW-1133">Transmembrane helix</keyword>
<evidence type="ECO:0000313" key="12">
    <source>
        <dbReference type="Proteomes" id="UP001597079"/>
    </source>
</evidence>
<feature type="transmembrane region" description="Helical" evidence="9">
    <location>
        <begin position="341"/>
        <end position="365"/>
    </location>
</feature>
<keyword evidence="12" id="KW-1185">Reference proteome</keyword>
<dbReference type="CDD" id="cd17471">
    <property type="entry name" value="MFS_Set"/>
    <property type="match status" value="1"/>
</dbReference>
<keyword evidence="5" id="KW-0762">Sugar transport</keyword>
<sequence length="405" mass="43372">MYHRLLNLFTIKGYGLFVVCVGLIGVASAISGPYLSLYCTGSIGMTAGAYGILMAVNSLCGVLVNSLIARRTDGGFDRKYIILFAAIASASVYVTYLLFHNYFLLLVIIGILAGCGAPAMPQIFAYAREATVASKSADSTFATSTLRSLFSLGFLIGPLFGTIVLAQAGYRGLFLCTSSLFLIIAIVVFLFLKRKPVATGARPVQTNFAASNRHKDLYKPFAAFILLYMAAFTYNLNTPLFIVHTLHAKAHDVGLVISLCAGLEIPIMIGLGAIAKKISNHVLMMYGCLIAGVLYAILGLTPQIWLVFVIQILQATFVAIVMGIGLSYFQDLLPESPGIATTFYSNASSIGMLIGNLAGGAIAQFAGYRNVYWACLVIVALSFVILKSTKLKNRGTVTESSSQSM</sequence>
<keyword evidence="3" id="KW-0813">Transport</keyword>
<evidence type="ECO:0000256" key="5">
    <source>
        <dbReference type="ARBA" id="ARBA00022597"/>
    </source>
</evidence>
<comment type="caution">
    <text evidence="11">The sequence shown here is derived from an EMBL/GenBank/DDBJ whole genome shotgun (WGS) entry which is preliminary data.</text>
</comment>
<dbReference type="RefSeq" id="WP_377944932.1">
    <property type="nucleotide sequence ID" value="NZ_JBHUCX010000083.1"/>
</dbReference>
<feature type="transmembrane region" description="Helical" evidence="9">
    <location>
        <begin position="12"/>
        <end position="35"/>
    </location>
</feature>
<comment type="similarity">
    <text evidence="2">Belongs to the major facilitator superfamily. Set transporter family.</text>
</comment>
<keyword evidence="4" id="KW-1003">Cell membrane</keyword>
<dbReference type="InterPro" id="IPR036259">
    <property type="entry name" value="MFS_trans_sf"/>
</dbReference>
<feature type="transmembrane region" description="Helical" evidence="9">
    <location>
        <begin position="221"/>
        <end position="243"/>
    </location>
</feature>
<feature type="transmembrane region" description="Helical" evidence="9">
    <location>
        <begin position="282"/>
        <end position="298"/>
    </location>
</feature>
<dbReference type="Gene3D" id="1.20.1250.20">
    <property type="entry name" value="MFS general substrate transporter like domains"/>
    <property type="match status" value="2"/>
</dbReference>
<dbReference type="PANTHER" id="PTHR23535:SF2">
    <property type="entry name" value="SUGAR EFFLUX TRANSPORTER A-RELATED"/>
    <property type="match status" value="1"/>
</dbReference>
<evidence type="ECO:0000256" key="3">
    <source>
        <dbReference type="ARBA" id="ARBA00022448"/>
    </source>
</evidence>
<feature type="domain" description="Major facilitator superfamily (MFS) profile" evidence="10">
    <location>
        <begin position="8"/>
        <end position="392"/>
    </location>
</feature>
<evidence type="ECO:0000256" key="9">
    <source>
        <dbReference type="SAM" id="Phobius"/>
    </source>
</evidence>
<dbReference type="PANTHER" id="PTHR23535">
    <property type="entry name" value="SUGAR EFFLUX TRANSPORTER A-RELATED"/>
    <property type="match status" value="1"/>
</dbReference>
<dbReference type="SUPFAM" id="SSF103473">
    <property type="entry name" value="MFS general substrate transporter"/>
    <property type="match status" value="1"/>
</dbReference>
<evidence type="ECO:0000256" key="8">
    <source>
        <dbReference type="ARBA" id="ARBA00023136"/>
    </source>
</evidence>
<feature type="transmembrane region" description="Helical" evidence="9">
    <location>
        <begin position="371"/>
        <end position="386"/>
    </location>
</feature>
<dbReference type="EMBL" id="JBHUCX010000083">
    <property type="protein sequence ID" value="MFD1677022.1"/>
    <property type="molecule type" value="Genomic_DNA"/>
</dbReference>
<feature type="transmembrane region" description="Helical" evidence="9">
    <location>
        <begin position="105"/>
        <end position="127"/>
    </location>
</feature>
<proteinExistence type="inferred from homology"/>
<dbReference type="InterPro" id="IPR011701">
    <property type="entry name" value="MFS"/>
</dbReference>
<keyword evidence="8 9" id="KW-0472">Membrane</keyword>
<accession>A0ABW4JKV1</accession>
<evidence type="ECO:0000256" key="7">
    <source>
        <dbReference type="ARBA" id="ARBA00022989"/>
    </source>
</evidence>
<evidence type="ECO:0000313" key="11">
    <source>
        <dbReference type="EMBL" id="MFD1677022.1"/>
    </source>
</evidence>
<reference evidence="12" key="1">
    <citation type="journal article" date="2019" name="Int. J. Syst. Evol. Microbiol.">
        <title>The Global Catalogue of Microorganisms (GCM) 10K type strain sequencing project: providing services to taxonomists for standard genome sequencing and annotation.</title>
        <authorList>
            <consortium name="The Broad Institute Genomics Platform"/>
            <consortium name="The Broad Institute Genome Sequencing Center for Infectious Disease"/>
            <person name="Wu L."/>
            <person name="Ma J."/>
        </authorList>
    </citation>
    <scope>NUCLEOTIDE SEQUENCE [LARGE SCALE GENOMIC DNA]</scope>
    <source>
        <strain evidence="12">CGMCC 1.12286</strain>
    </source>
</reference>
<evidence type="ECO:0000259" key="10">
    <source>
        <dbReference type="PROSITE" id="PS50850"/>
    </source>
</evidence>
<evidence type="ECO:0000256" key="1">
    <source>
        <dbReference type="ARBA" id="ARBA00004651"/>
    </source>
</evidence>
<keyword evidence="6 9" id="KW-0812">Transmembrane</keyword>
<feature type="transmembrane region" description="Helical" evidence="9">
    <location>
        <begin position="148"/>
        <end position="166"/>
    </location>
</feature>
<evidence type="ECO:0000256" key="4">
    <source>
        <dbReference type="ARBA" id="ARBA00022475"/>
    </source>
</evidence>
<evidence type="ECO:0000256" key="2">
    <source>
        <dbReference type="ARBA" id="ARBA00006523"/>
    </source>
</evidence>
<dbReference type="Proteomes" id="UP001597079">
    <property type="component" value="Unassembled WGS sequence"/>
</dbReference>
<comment type="subcellular location">
    <subcellularLocation>
        <location evidence="1">Cell membrane</location>
        <topology evidence="1">Multi-pass membrane protein</topology>
    </subcellularLocation>
</comment>
<gene>
    <name evidence="11" type="ORF">ACFSB2_20310</name>
</gene>
<feature type="transmembrane region" description="Helical" evidence="9">
    <location>
        <begin position="80"/>
        <end position="99"/>
    </location>
</feature>
<feature type="transmembrane region" description="Helical" evidence="9">
    <location>
        <begin position="304"/>
        <end position="329"/>
    </location>
</feature>
<protein>
    <submittedName>
        <fullName evidence="11">Sugar efflux transporter</fullName>
    </submittedName>
</protein>
<feature type="transmembrane region" description="Helical" evidence="9">
    <location>
        <begin position="255"/>
        <end position="275"/>
    </location>
</feature>
<dbReference type="InterPro" id="IPR020846">
    <property type="entry name" value="MFS_dom"/>
</dbReference>